<name>A0ABR2A455_9ROSI</name>
<dbReference type="PANTHER" id="PTHR11700">
    <property type="entry name" value="30S RIBOSOMAL PROTEIN S10 FAMILY MEMBER"/>
    <property type="match status" value="1"/>
</dbReference>
<evidence type="ECO:0000256" key="2">
    <source>
        <dbReference type="ARBA" id="ARBA00022980"/>
    </source>
</evidence>
<accession>A0ABR2A455</accession>
<dbReference type="InterPro" id="IPR027486">
    <property type="entry name" value="Ribosomal_uS10_dom"/>
</dbReference>
<dbReference type="InterPro" id="IPR018268">
    <property type="entry name" value="Ribosomal_uS10_CS"/>
</dbReference>
<evidence type="ECO:0000313" key="5">
    <source>
        <dbReference type="EMBL" id="KAK8487824.1"/>
    </source>
</evidence>
<dbReference type="Pfam" id="PF00338">
    <property type="entry name" value="Ribosomal_S10"/>
    <property type="match status" value="1"/>
</dbReference>
<keyword evidence="2" id="KW-0689">Ribosomal protein</keyword>
<dbReference type="EMBL" id="JBBPBN010000377">
    <property type="protein sequence ID" value="KAK8487824.1"/>
    <property type="molecule type" value="Genomic_DNA"/>
</dbReference>
<reference evidence="5 6" key="1">
    <citation type="journal article" date="2024" name="G3 (Bethesda)">
        <title>Genome assembly of Hibiscus sabdariffa L. provides insights into metabolisms of medicinal natural products.</title>
        <authorList>
            <person name="Kim T."/>
        </authorList>
    </citation>
    <scope>NUCLEOTIDE SEQUENCE [LARGE SCALE GENOMIC DNA]</scope>
    <source>
        <strain evidence="5">TK-2024</strain>
        <tissue evidence="5">Old leaves</tissue>
    </source>
</reference>
<dbReference type="Gene3D" id="3.30.70.600">
    <property type="entry name" value="Ribosomal protein S10 domain"/>
    <property type="match status" value="1"/>
</dbReference>
<dbReference type="InterPro" id="IPR001848">
    <property type="entry name" value="Ribosomal_uS10"/>
</dbReference>
<evidence type="ECO:0000256" key="1">
    <source>
        <dbReference type="ARBA" id="ARBA00007102"/>
    </source>
</evidence>
<feature type="domain" description="Small ribosomal subunit protein uS10" evidence="4">
    <location>
        <begin position="90"/>
        <end position="130"/>
    </location>
</feature>
<protein>
    <recommendedName>
        <fullName evidence="4">Small ribosomal subunit protein uS10 domain-containing protein</fullName>
    </recommendedName>
</protein>
<dbReference type="Proteomes" id="UP001396334">
    <property type="component" value="Unassembled WGS sequence"/>
</dbReference>
<keyword evidence="3" id="KW-0687">Ribonucleoprotein</keyword>
<dbReference type="SUPFAM" id="SSF54999">
    <property type="entry name" value="Ribosomal protein S10"/>
    <property type="match status" value="1"/>
</dbReference>
<proteinExistence type="inferred from homology"/>
<keyword evidence="6" id="KW-1185">Reference proteome</keyword>
<sequence length="151" mass="16962">MMQIMGRKSYAEFVMKLNMASSPEVVVPFLLEMSNVVKARADKVFFLPFNWSVIILNRSKKSRTMVYAAMKPTKPGLEEPQEHIHKTRTTLSSKNVKNLEKVCADLVHSAKDKRLRVNGPVRMPTKVLRASSRLHVVGTLAQAALNNRDGG</sequence>
<comment type="similarity">
    <text evidence="1">Belongs to the universal ribosomal protein uS10 family.</text>
</comment>
<organism evidence="5 6">
    <name type="scientific">Hibiscus sabdariffa</name>
    <name type="common">roselle</name>
    <dbReference type="NCBI Taxonomy" id="183260"/>
    <lineage>
        <taxon>Eukaryota</taxon>
        <taxon>Viridiplantae</taxon>
        <taxon>Streptophyta</taxon>
        <taxon>Embryophyta</taxon>
        <taxon>Tracheophyta</taxon>
        <taxon>Spermatophyta</taxon>
        <taxon>Magnoliopsida</taxon>
        <taxon>eudicotyledons</taxon>
        <taxon>Gunneridae</taxon>
        <taxon>Pentapetalae</taxon>
        <taxon>rosids</taxon>
        <taxon>malvids</taxon>
        <taxon>Malvales</taxon>
        <taxon>Malvaceae</taxon>
        <taxon>Malvoideae</taxon>
        <taxon>Hibiscus</taxon>
    </lineage>
</organism>
<comment type="caution">
    <text evidence="5">The sequence shown here is derived from an EMBL/GenBank/DDBJ whole genome shotgun (WGS) entry which is preliminary data.</text>
</comment>
<dbReference type="InterPro" id="IPR036838">
    <property type="entry name" value="Ribosomal_uS10_dom_sf"/>
</dbReference>
<gene>
    <name evidence="5" type="ORF">V6N11_049583</name>
</gene>
<evidence type="ECO:0000313" key="6">
    <source>
        <dbReference type="Proteomes" id="UP001396334"/>
    </source>
</evidence>
<evidence type="ECO:0000259" key="4">
    <source>
        <dbReference type="Pfam" id="PF00338"/>
    </source>
</evidence>
<dbReference type="PROSITE" id="PS00361">
    <property type="entry name" value="RIBOSOMAL_S10"/>
    <property type="match status" value="1"/>
</dbReference>
<evidence type="ECO:0000256" key="3">
    <source>
        <dbReference type="ARBA" id="ARBA00023274"/>
    </source>
</evidence>